<dbReference type="PROSITE" id="PS51007">
    <property type="entry name" value="CYTC"/>
    <property type="match status" value="1"/>
</dbReference>
<dbReference type="GO" id="GO:0009055">
    <property type="term" value="F:electron transfer activity"/>
    <property type="evidence" value="ECO:0007669"/>
    <property type="project" value="InterPro"/>
</dbReference>
<feature type="chain" id="PRO_5022047033" description="Cytochrome c domain-containing protein" evidence="6">
    <location>
        <begin position="20"/>
        <end position="150"/>
    </location>
</feature>
<accession>A0A538ST25</accession>
<keyword evidence="1 4" id="KW-0349">Heme</keyword>
<dbReference type="AlphaFoldDB" id="A0A538ST25"/>
<protein>
    <recommendedName>
        <fullName evidence="7">Cytochrome c domain-containing protein</fullName>
    </recommendedName>
</protein>
<evidence type="ECO:0000256" key="3">
    <source>
        <dbReference type="ARBA" id="ARBA00023004"/>
    </source>
</evidence>
<comment type="caution">
    <text evidence="8">The sequence shown here is derived from an EMBL/GenBank/DDBJ whole genome shotgun (WGS) entry which is preliminary data.</text>
</comment>
<evidence type="ECO:0000313" key="9">
    <source>
        <dbReference type="Proteomes" id="UP000319829"/>
    </source>
</evidence>
<evidence type="ECO:0000259" key="7">
    <source>
        <dbReference type="PROSITE" id="PS51007"/>
    </source>
</evidence>
<organism evidence="8 9">
    <name type="scientific">Eiseniibacteriota bacterium</name>
    <dbReference type="NCBI Taxonomy" id="2212470"/>
    <lineage>
        <taxon>Bacteria</taxon>
        <taxon>Candidatus Eiseniibacteriota</taxon>
    </lineage>
</organism>
<name>A0A538ST25_UNCEI</name>
<dbReference type="InterPro" id="IPR009056">
    <property type="entry name" value="Cyt_c-like_dom"/>
</dbReference>
<feature type="non-terminal residue" evidence="8">
    <location>
        <position position="150"/>
    </location>
</feature>
<dbReference type="GO" id="GO:0020037">
    <property type="term" value="F:heme binding"/>
    <property type="evidence" value="ECO:0007669"/>
    <property type="project" value="InterPro"/>
</dbReference>
<feature type="compositionally biased region" description="Low complexity" evidence="5">
    <location>
        <begin position="40"/>
        <end position="53"/>
    </location>
</feature>
<sequence>MSGISKHSGVPLILLVAMAAGSAAGVSGQTATTEPSQSSGATPTQGGTPEPGGALPSQSGTRSTPPTESKVPTPGPAQLAAPPAPAADLAAVLTPKASDTPAVRQFKETGKNPYYQDPKAIADGFRLARASACTHCHGESLGGLIGPSLT</sequence>
<keyword evidence="3 4" id="KW-0408">Iron</keyword>
<dbReference type="InterPro" id="IPR036909">
    <property type="entry name" value="Cyt_c-like_dom_sf"/>
</dbReference>
<dbReference type="SUPFAM" id="SSF46626">
    <property type="entry name" value="Cytochrome c"/>
    <property type="match status" value="1"/>
</dbReference>
<keyword evidence="2 4" id="KW-0479">Metal-binding</keyword>
<dbReference type="GO" id="GO:0046872">
    <property type="term" value="F:metal ion binding"/>
    <property type="evidence" value="ECO:0007669"/>
    <property type="project" value="UniProtKB-KW"/>
</dbReference>
<evidence type="ECO:0000256" key="6">
    <source>
        <dbReference type="SAM" id="SignalP"/>
    </source>
</evidence>
<gene>
    <name evidence="8" type="ORF">E6K74_05745</name>
</gene>
<dbReference type="Gene3D" id="1.10.760.10">
    <property type="entry name" value="Cytochrome c-like domain"/>
    <property type="match status" value="1"/>
</dbReference>
<evidence type="ECO:0000256" key="5">
    <source>
        <dbReference type="SAM" id="MobiDB-lite"/>
    </source>
</evidence>
<feature type="compositionally biased region" description="Low complexity" evidence="5">
    <location>
        <begin position="76"/>
        <end position="88"/>
    </location>
</feature>
<evidence type="ECO:0000313" key="8">
    <source>
        <dbReference type="EMBL" id="TMQ54548.1"/>
    </source>
</evidence>
<evidence type="ECO:0000256" key="4">
    <source>
        <dbReference type="PROSITE-ProRule" id="PRU00433"/>
    </source>
</evidence>
<dbReference type="EMBL" id="VBOU01000067">
    <property type="protein sequence ID" value="TMQ54548.1"/>
    <property type="molecule type" value="Genomic_DNA"/>
</dbReference>
<feature type="region of interest" description="Disordered" evidence="5">
    <location>
        <begin position="23"/>
        <end position="88"/>
    </location>
</feature>
<feature type="signal peptide" evidence="6">
    <location>
        <begin position="1"/>
        <end position="19"/>
    </location>
</feature>
<dbReference type="Proteomes" id="UP000319829">
    <property type="component" value="Unassembled WGS sequence"/>
</dbReference>
<feature type="compositionally biased region" description="Low complexity" evidence="5">
    <location>
        <begin position="23"/>
        <end position="33"/>
    </location>
</feature>
<feature type="domain" description="Cytochrome c" evidence="7">
    <location>
        <begin position="119"/>
        <end position="150"/>
    </location>
</feature>
<feature type="compositionally biased region" description="Polar residues" evidence="5">
    <location>
        <begin position="56"/>
        <end position="67"/>
    </location>
</feature>
<reference evidence="8 9" key="1">
    <citation type="journal article" date="2019" name="Nat. Microbiol.">
        <title>Mediterranean grassland soil C-N compound turnover is dependent on rainfall and depth, and is mediated by genomically divergent microorganisms.</title>
        <authorList>
            <person name="Diamond S."/>
            <person name="Andeer P.F."/>
            <person name="Li Z."/>
            <person name="Crits-Christoph A."/>
            <person name="Burstein D."/>
            <person name="Anantharaman K."/>
            <person name="Lane K.R."/>
            <person name="Thomas B.C."/>
            <person name="Pan C."/>
            <person name="Northen T.R."/>
            <person name="Banfield J.F."/>
        </authorList>
    </citation>
    <scope>NUCLEOTIDE SEQUENCE [LARGE SCALE GENOMIC DNA]</scope>
    <source>
        <strain evidence="8">WS_4</strain>
    </source>
</reference>
<keyword evidence="6" id="KW-0732">Signal</keyword>
<evidence type="ECO:0000256" key="1">
    <source>
        <dbReference type="ARBA" id="ARBA00022617"/>
    </source>
</evidence>
<evidence type="ECO:0000256" key="2">
    <source>
        <dbReference type="ARBA" id="ARBA00022723"/>
    </source>
</evidence>
<proteinExistence type="predicted"/>